<dbReference type="GO" id="GO:0005886">
    <property type="term" value="C:plasma membrane"/>
    <property type="evidence" value="ECO:0007669"/>
    <property type="project" value="UniProtKB-SubCell"/>
</dbReference>
<dbReference type="GO" id="GO:0005923">
    <property type="term" value="C:bicellular tight junction"/>
    <property type="evidence" value="ECO:0007669"/>
    <property type="project" value="UniProtKB-SubCell"/>
</dbReference>
<feature type="transmembrane region" description="Helical" evidence="11">
    <location>
        <begin position="125"/>
        <end position="150"/>
    </location>
</feature>
<evidence type="ECO:0000256" key="2">
    <source>
        <dbReference type="ARBA" id="ARBA00004651"/>
    </source>
</evidence>
<evidence type="ECO:0000256" key="9">
    <source>
        <dbReference type="ARBA" id="ARBA00023136"/>
    </source>
</evidence>
<evidence type="ECO:0000256" key="8">
    <source>
        <dbReference type="ARBA" id="ARBA00022989"/>
    </source>
</evidence>
<evidence type="ECO:0000256" key="4">
    <source>
        <dbReference type="ARBA" id="ARBA00022427"/>
    </source>
</evidence>
<dbReference type="PRINTS" id="PR01077">
    <property type="entry name" value="CLAUDIN"/>
</dbReference>
<feature type="transmembrane region" description="Helical" evidence="11">
    <location>
        <begin position="89"/>
        <end position="113"/>
    </location>
</feature>
<feature type="region of interest" description="Disordered" evidence="10">
    <location>
        <begin position="246"/>
        <end position="265"/>
    </location>
</feature>
<feature type="compositionally biased region" description="Basic and acidic residues" evidence="10">
    <location>
        <begin position="252"/>
        <end position="265"/>
    </location>
</feature>
<feature type="transmembrane region" description="Helical" evidence="11">
    <location>
        <begin position="12"/>
        <end position="32"/>
    </location>
</feature>
<dbReference type="InterPro" id="IPR006187">
    <property type="entry name" value="Claudin"/>
</dbReference>
<keyword evidence="8 11" id="KW-1133">Transmembrane helix</keyword>
<comment type="similarity">
    <text evidence="3">Belongs to the claudin family.</text>
</comment>
<dbReference type="GO" id="GO:0005198">
    <property type="term" value="F:structural molecule activity"/>
    <property type="evidence" value="ECO:0007669"/>
    <property type="project" value="InterPro"/>
</dbReference>
<evidence type="ECO:0000256" key="5">
    <source>
        <dbReference type="ARBA" id="ARBA00022475"/>
    </source>
</evidence>
<dbReference type="OrthoDB" id="9895009at2759"/>
<dbReference type="InterPro" id="IPR004031">
    <property type="entry name" value="PMP22/EMP/MP20/Claudin"/>
</dbReference>
<organism evidence="12 13">
    <name type="scientific">Polypterus senegalus</name>
    <name type="common">Senegal bichir</name>
    <dbReference type="NCBI Taxonomy" id="55291"/>
    <lineage>
        <taxon>Eukaryota</taxon>
        <taxon>Metazoa</taxon>
        <taxon>Chordata</taxon>
        <taxon>Craniata</taxon>
        <taxon>Vertebrata</taxon>
        <taxon>Euteleostomi</taxon>
        <taxon>Actinopterygii</taxon>
        <taxon>Polypteriformes</taxon>
        <taxon>Polypteridae</taxon>
        <taxon>Polypterus</taxon>
    </lineage>
</organism>
<evidence type="ECO:0000313" key="12">
    <source>
        <dbReference type="EMBL" id="KAG2457164.1"/>
    </source>
</evidence>
<keyword evidence="6 11" id="KW-0812">Transmembrane</keyword>
<keyword evidence="13" id="KW-1185">Reference proteome</keyword>
<feature type="non-terminal residue" evidence="12">
    <location>
        <position position="1"/>
    </location>
</feature>
<evidence type="ECO:0000256" key="10">
    <source>
        <dbReference type="SAM" id="MobiDB-lite"/>
    </source>
</evidence>
<dbReference type="Pfam" id="PF13903">
    <property type="entry name" value="Claudin_2"/>
    <property type="match status" value="1"/>
</dbReference>
<sequence>MAYLADTANLQIAAFWLGTVGWILSAITTGLIEWRVWYVPDNSVITSGVAWVGIWRVCFFSHQLVSSEYRVMFCQSFSALDSFVPVEVYVAQALMIAAIMSGAAGKAASICAFRSIFFGMTNARLIRIAFSLGGTLYMFASVCVVVAVGWNLNSVATNQSIAFPASYYMPASPASQEPGAAIGVGLTSSILLMFSGIIFLTYRLPHTRQVKVFPTYHSTESLDCVSVGSSGTFYSRSLASAGSARRSATSAYERDNPAFQSHEHL</sequence>
<proteinExistence type="inferred from homology"/>
<dbReference type="Gene3D" id="1.20.140.150">
    <property type="match status" value="1"/>
</dbReference>
<keyword evidence="4" id="KW-0796">Tight junction</keyword>
<evidence type="ECO:0000256" key="11">
    <source>
        <dbReference type="SAM" id="Phobius"/>
    </source>
</evidence>
<evidence type="ECO:0000313" key="13">
    <source>
        <dbReference type="Proteomes" id="UP000886611"/>
    </source>
</evidence>
<evidence type="ECO:0000256" key="3">
    <source>
        <dbReference type="ARBA" id="ARBA00008295"/>
    </source>
</evidence>
<dbReference type="AlphaFoldDB" id="A0A8X7WWW9"/>
<comment type="caution">
    <text evidence="12">The sequence shown here is derived from an EMBL/GenBank/DDBJ whole genome shotgun (WGS) entry which is preliminary data.</text>
</comment>
<dbReference type="PANTHER" id="PTHR12002">
    <property type="entry name" value="CLAUDIN"/>
    <property type="match status" value="1"/>
</dbReference>
<dbReference type="EMBL" id="JAATIS010008602">
    <property type="protein sequence ID" value="KAG2457164.1"/>
    <property type="molecule type" value="Genomic_DNA"/>
</dbReference>
<evidence type="ECO:0000256" key="1">
    <source>
        <dbReference type="ARBA" id="ARBA00004435"/>
    </source>
</evidence>
<accession>A0A8X7WWW9</accession>
<feature type="non-terminal residue" evidence="12">
    <location>
        <position position="265"/>
    </location>
</feature>
<keyword evidence="9 11" id="KW-0472">Membrane</keyword>
<dbReference type="Proteomes" id="UP000886611">
    <property type="component" value="Unassembled WGS sequence"/>
</dbReference>
<gene>
    <name evidence="12" type="primary">Cldn34</name>
    <name evidence="12" type="ORF">GTO96_0013988</name>
</gene>
<comment type="subcellular location">
    <subcellularLocation>
        <location evidence="1">Cell junction</location>
        <location evidence="1">Tight junction</location>
    </subcellularLocation>
    <subcellularLocation>
        <location evidence="2">Cell membrane</location>
        <topology evidence="2">Multi-pass membrane protein</topology>
    </subcellularLocation>
</comment>
<reference evidence="12 13" key="1">
    <citation type="journal article" date="2021" name="Cell">
        <title>Tracing the genetic footprints of vertebrate landing in non-teleost ray-finned fishes.</title>
        <authorList>
            <person name="Bi X."/>
            <person name="Wang K."/>
            <person name="Yang L."/>
            <person name="Pan H."/>
            <person name="Jiang H."/>
            <person name="Wei Q."/>
            <person name="Fang M."/>
            <person name="Yu H."/>
            <person name="Zhu C."/>
            <person name="Cai Y."/>
            <person name="He Y."/>
            <person name="Gan X."/>
            <person name="Zeng H."/>
            <person name="Yu D."/>
            <person name="Zhu Y."/>
            <person name="Jiang H."/>
            <person name="Qiu Q."/>
            <person name="Yang H."/>
            <person name="Zhang Y.E."/>
            <person name="Wang W."/>
            <person name="Zhu M."/>
            <person name="He S."/>
            <person name="Zhang G."/>
        </authorList>
    </citation>
    <scope>NUCLEOTIDE SEQUENCE [LARGE SCALE GENOMIC DNA]</scope>
    <source>
        <strain evidence="12">Bchr_013</strain>
    </source>
</reference>
<keyword evidence="5" id="KW-1003">Cell membrane</keyword>
<feature type="transmembrane region" description="Helical" evidence="11">
    <location>
        <begin position="179"/>
        <end position="202"/>
    </location>
</feature>
<keyword evidence="7" id="KW-0965">Cell junction</keyword>
<name>A0A8X7WWW9_POLSE</name>
<evidence type="ECO:0000256" key="6">
    <source>
        <dbReference type="ARBA" id="ARBA00022692"/>
    </source>
</evidence>
<evidence type="ECO:0000256" key="7">
    <source>
        <dbReference type="ARBA" id="ARBA00022949"/>
    </source>
</evidence>
<protein>
    <submittedName>
        <fullName evidence="12">CLD34 protein</fullName>
    </submittedName>
</protein>